<dbReference type="RefSeq" id="WP_127095484.1">
    <property type="nucleotide sequence ID" value="NZ_CP031423.1"/>
</dbReference>
<dbReference type="GO" id="GO:0008784">
    <property type="term" value="F:alanine racemase activity"/>
    <property type="evidence" value="ECO:0007669"/>
    <property type="project" value="UniProtKB-EC"/>
</dbReference>
<evidence type="ECO:0000313" key="5">
    <source>
        <dbReference type="EMBL" id="AZS36832.1"/>
    </source>
</evidence>
<dbReference type="AlphaFoldDB" id="A0A3S9W9S5"/>
<dbReference type="GO" id="GO:0030632">
    <property type="term" value="P:D-alanine biosynthetic process"/>
    <property type="evidence" value="ECO:0007669"/>
    <property type="project" value="TreeGrafter"/>
</dbReference>
<gene>
    <name evidence="5" type="primary">alr_3</name>
    <name evidence="5" type="ORF">CVS47_01445</name>
</gene>
<keyword evidence="6" id="KW-1185">Reference proteome</keyword>
<dbReference type="PANTHER" id="PTHR30511:SF0">
    <property type="entry name" value="ALANINE RACEMASE, CATABOLIC-RELATED"/>
    <property type="match status" value="1"/>
</dbReference>
<evidence type="ECO:0000256" key="2">
    <source>
        <dbReference type="ARBA" id="ARBA00022898"/>
    </source>
</evidence>
<reference evidence="5 6" key="1">
    <citation type="submission" date="2018-08" db="EMBL/GenBank/DDBJ databases">
        <title>Microbacterium lemovicicum sp. nov., a bacterium isolated from a natural uranium-rich soil.</title>
        <authorList>
            <person name="ORTET P."/>
        </authorList>
    </citation>
    <scope>NUCLEOTIDE SEQUENCE [LARGE SCALE GENOMIC DNA]</scope>
    <source>
        <strain evidence="5 6">Viu22</strain>
    </source>
</reference>
<name>A0A3S9W9S5_9MICO</name>
<evidence type="ECO:0000313" key="6">
    <source>
        <dbReference type="Proteomes" id="UP000276888"/>
    </source>
</evidence>
<dbReference type="EMBL" id="CP031423">
    <property type="protein sequence ID" value="AZS36832.1"/>
    <property type="molecule type" value="Genomic_DNA"/>
</dbReference>
<dbReference type="Gene3D" id="2.40.37.10">
    <property type="entry name" value="Lyase, Ornithine Decarboxylase, Chain A, domain 1"/>
    <property type="match status" value="1"/>
</dbReference>
<dbReference type="KEGG" id="mlv:CVS47_01445"/>
<dbReference type="Pfam" id="PF00842">
    <property type="entry name" value="Ala_racemase_C"/>
    <property type="match status" value="1"/>
</dbReference>
<dbReference type="PANTHER" id="PTHR30511">
    <property type="entry name" value="ALANINE RACEMASE"/>
    <property type="match status" value="1"/>
</dbReference>
<keyword evidence="2" id="KW-0663">Pyridoxal phosphate</keyword>
<evidence type="ECO:0000256" key="3">
    <source>
        <dbReference type="ARBA" id="ARBA00023235"/>
    </source>
</evidence>
<dbReference type="SMART" id="SM01005">
    <property type="entry name" value="Ala_racemase_C"/>
    <property type="match status" value="1"/>
</dbReference>
<dbReference type="InterPro" id="IPR011079">
    <property type="entry name" value="Ala_racemase_C"/>
</dbReference>
<dbReference type="InterPro" id="IPR000821">
    <property type="entry name" value="Ala_racemase"/>
</dbReference>
<evidence type="ECO:0000259" key="4">
    <source>
        <dbReference type="SMART" id="SM01005"/>
    </source>
</evidence>
<protein>
    <submittedName>
        <fullName evidence="5">Alanine racemase</fullName>
        <ecNumber evidence="5">5.1.1.1</ecNumber>
    </submittedName>
</protein>
<accession>A0A3S9W9S5</accession>
<evidence type="ECO:0000256" key="1">
    <source>
        <dbReference type="ARBA" id="ARBA00001933"/>
    </source>
</evidence>
<keyword evidence="3 5" id="KW-0413">Isomerase</keyword>
<dbReference type="GO" id="GO:0030170">
    <property type="term" value="F:pyridoxal phosphate binding"/>
    <property type="evidence" value="ECO:0007669"/>
    <property type="project" value="TreeGrafter"/>
</dbReference>
<feature type="domain" description="Alanine racemase C-terminal" evidence="4">
    <location>
        <begin position="95"/>
        <end position="222"/>
    </location>
</feature>
<organism evidence="5 6">
    <name type="scientific">Microbacterium lemovicicum</name>
    <dbReference type="NCBI Taxonomy" id="1072463"/>
    <lineage>
        <taxon>Bacteria</taxon>
        <taxon>Bacillati</taxon>
        <taxon>Actinomycetota</taxon>
        <taxon>Actinomycetes</taxon>
        <taxon>Micrococcales</taxon>
        <taxon>Microbacteriaceae</taxon>
        <taxon>Microbacterium</taxon>
    </lineage>
</organism>
<dbReference type="GO" id="GO:0009252">
    <property type="term" value="P:peptidoglycan biosynthetic process"/>
    <property type="evidence" value="ECO:0007669"/>
    <property type="project" value="TreeGrafter"/>
</dbReference>
<dbReference type="Proteomes" id="UP000276888">
    <property type="component" value="Chromosome"/>
</dbReference>
<proteinExistence type="predicted"/>
<comment type="cofactor">
    <cofactor evidence="1">
        <name>pyridoxal 5'-phosphate</name>
        <dbReference type="ChEBI" id="CHEBI:597326"/>
    </cofactor>
</comment>
<dbReference type="EC" id="5.1.1.1" evidence="5"/>
<dbReference type="GO" id="GO:0005829">
    <property type="term" value="C:cytosol"/>
    <property type="evidence" value="ECO:0007669"/>
    <property type="project" value="TreeGrafter"/>
</dbReference>
<sequence length="222" mass="22750">MTVLARVSRTALRANLARSGADGGVVDVRADGWGHGAVTVAAAAVAAGGRQVIADADQHDELRAAGIPSDALVDVGAATVDPLAVFGLDGIGVPVLRLCGEVVTTKDLRAGEGVSYGYLHRAPHDTRIALVSGGYGQGVYRALGERASVVISGRRCAILGRVAMDVCVVEIGDAPLSRGADVWFFGDPAQGHPSVHEWADASDLSAAELVAAVGLHAERRSE</sequence>
<dbReference type="SUPFAM" id="SSF50621">
    <property type="entry name" value="Alanine racemase C-terminal domain-like"/>
    <property type="match status" value="1"/>
</dbReference>
<dbReference type="InterPro" id="IPR009006">
    <property type="entry name" value="Ala_racemase/Decarboxylase_C"/>
</dbReference>
<dbReference type="OrthoDB" id="9813814at2"/>